<feature type="domain" description="Lipid-binding serum glycoprotein C-terminal" evidence="4">
    <location>
        <begin position="274"/>
        <end position="471"/>
    </location>
</feature>
<dbReference type="InterPro" id="IPR030675">
    <property type="entry name" value="BPI/LBP"/>
</dbReference>
<protein>
    <recommendedName>
        <fullName evidence="4">Lipid-binding serum glycoprotein C-terminal domain-containing protein</fullName>
    </recommendedName>
</protein>
<dbReference type="InterPro" id="IPR001124">
    <property type="entry name" value="Lipid-bd_serum_glycop_C"/>
</dbReference>
<dbReference type="Pfam" id="PF02886">
    <property type="entry name" value="LBP_BPI_CETP_C"/>
    <property type="match status" value="1"/>
</dbReference>
<dbReference type="Proteomes" id="UP000326396">
    <property type="component" value="Linkage Group LG16"/>
</dbReference>
<dbReference type="FunFam" id="3.15.10.10:FF:000001">
    <property type="entry name" value="phospholipid transfer protein-like"/>
    <property type="match status" value="1"/>
</dbReference>
<dbReference type="SMART" id="SM00329">
    <property type="entry name" value="BPI2"/>
    <property type="match status" value="1"/>
</dbReference>
<proteinExistence type="inferred from homology"/>
<evidence type="ECO:0000313" key="5">
    <source>
        <dbReference type="EMBL" id="KAD5507602.1"/>
    </source>
</evidence>
<dbReference type="Gene3D" id="3.15.20.10">
    <property type="entry name" value="Bactericidal permeability-increasing protein, domain 2"/>
    <property type="match status" value="1"/>
</dbReference>
<keyword evidence="6" id="KW-1185">Reference proteome</keyword>
<dbReference type="SUPFAM" id="SSF55394">
    <property type="entry name" value="Bactericidal permeability-increasing protein, BPI"/>
    <property type="match status" value="2"/>
</dbReference>
<sequence length="476" mass="51598">MGPKDFIFLILLFLISSSTQVESGQNGFISFGISQTGLELAKDLMINSAISSLIPLELPQIEQKVQIPLVGKVRMVLSNIVIYQVNVSSSVVQPGEIGVTIVASGATAGLSFDWSYSYSTWLFEFSDSGVASVQVEGMEIGMTLGLYSQQGTLRLSPQECGCYVNYISIKLDGGASWLYQGIVDFFEDDIISAVENTITNKVIDVVMELDSKFQSFPKEITFGDTAILNATITDGPIMSSTSVLFGIDGLFAQIDSEMTSGSYGISLSSDSSCKNPEKMVGISVHEKVFNSASLVYFNTNKMNWIVDNLPNQKLMNTAGWRYIIPKLYKEFPNDEMNLNITILSPPIIQIENDGIVAAVNSDVVINVVDGEVIQVACISMVVEASGFAGISSSILAGNISLSKLTMSLKWSKIGTLHMNLLQSLMSTVIKTVIVPVVNLRLRIGYPLPDFHGYGLQNASIIYGDSKIIVCSDIAHA</sequence>
<dbReference type="AlphaFoldDB" id="A0A5N6NY79"/>
<dbReference type="PANTHER" id="PTHR46801">
    <property type="entry name" value="OS06G0309200 PROTEIN"/>
    <property type="match status" value="1"/>
</dbReference>
<dbReference type="GO" id="GO:0005615">
    <property type="term" value="C:extracellular space"/>
    <property type="evidence" value="ECO:0007669"/>
    <property type="project" value="InterPro"/>
</dbReference>
<dbReference type="PANTHER" id="PTHR46801:SF2">
    <property type="entry name" value="LIPOPOLYSACCHARIDE-BINDING PROTEIN"/>
    <property type="match status" value="1"/>
</dbReference>
<dbReference type="GO" id="GO:0008289">
    <property type="term" value="F:lipid binding"/>
    <property type="evidence" value="ECO:0007669"/>
    <property type="project" value="InterPro"/>
</dbReference>
<evidence type="ECO:0000256" key="2">
    <source>
        <dbReference type="ARBA" id="ARBA00060933"/>
    </source>
</evidence>
<accession>A0A5N6NY79</accession>
<dbReference type="InterPro" id="IPR017943">
    <property type="entry name" value="Bactericidal_perm-incr_a/b_dom"/>
</dbReference>
<name>A0A5N6NY79_9ASTR</name>
<reference evidence="5 6" key="1">
    <citation type="submission" date="2019-05" db="EMBL/GenBank/DDBJ databases">
        <title>Mikania micrantha, genome provides insights into the molecular mechanism of rapid growth.</title>
        <authorList>
            <person name="Liu B."/>
        </authorList>
    </citation>
    <scope>NUCLEOTIDE SEQUENCE [LARGE SCALE GENOMIC DNA]</scope>
    <source>
        <strain evidence="5">NLD-2019</strain>
        <tissue evidence="5">Leaf</tissue>
    </source>
</reference>
<dbReference type="InterPro" id="IPR045897">
    <property type="entry name" value="BPI/LBP_pln"/>
</dbReference>
<gene>
    <name evidence="5" type="ORF">E3N88_15305</name>
</gene>
<feature type="chain" id="PRO_5024441492" description="Lipid-binding serum glycoprotein C-terminal domain-containing protein" evidence="3">
    <location>
        <begin position="24"/>
        <end position="476"/>
    </location>
</feature>
<comment type="similarity">
    <text evidence="2">Belongs to the BPI/LBP/Plunc superfamily. BPI/LBP (TC 1.C.40) family.</text>
</comment>
<dbReference type="OrthoDB" id="10255543at2759"/>
<dbReference type="Gene3D" id="3.15.10.10">
    <property type="entry name" value="Bactericidal permeability-increasing protein, domain 1"/>
    <property type="match status" value="1"/>
</dbReference>
<organism evidence="5 6">
    <name type="scientific">Mikania micrantha</name>
    <name type="common">bitter vine</name>
    <dbReference type="NCBI Taxonomy" id="192012"/>
    <lineage>
        <taxon>Eukaryota</taxon>
        <taxon>Viridiplantae</taxon>
        <taxon>Streptophyta</taxon>
        <taxon>Embryophyta</taxon>
        <taxon>Tracheophyta</taxon>
        <taxon>Spermatophyta</taxon>
        <taxon>Magnoliopsida</taxon>
        <taxon>eudicotyledons</taxon>
        <taxon>Gunneridae</taxon>
        <taxon>Pentapetalae</taxon>
        <taxon>asterids</taxon>
        <taxon>campanulids</taxon>
        <taxon>Asterales</taxon>
        <taxon>Asteraceae</taxon>
        <taxon>Asteroideae</taxon>
        <taxon>Heliantheae alliance</taxon>
        <taxon>Eupatorieae</taxon>
        <taxon>Mikania</taxon>
    </lineage>
</organism>
<evidence type="ECO:0000259" key="4">
    <source>
        <dbReference type="SMART" id="SM00329"/>
    </source>
</evidence>
<dbReference type="PIRSF" id="PIRSF002417">
    <property type="entry name" value="Lipid_binding_protein"/>
    <property type="match status" value="1"/>
</dbReference>
<evidence type="ECO:0000256" key="3">
    <source>
        <dbReference type="SAM" id="SignalP"/>
    </source>
</evidence>
<dbReference type="Pfam" id="PF01273">
    <property type="entry name" value="LBP_BPI_CETP"/>
    <property type="match status" value="1"/>
</dbReference>
<evidence type="ECO:0000256" key="1">
    <source>
        <dbReference type="ARBA" id="ARBA00023180"/>
    </source>
</evidence>
<comment type="caution">
    <text evidence="5">The sequence shown here is derived from an EMBL/GenBank/DDBJ whole genome shotgun (WGS) entry which is preliminary data.</text>
</comment>
<keyword evidence="3" id="KW-0732">Signal</keyword>
<dbReference type="InterPro" id="IPR017942">
    <property type="entry name" value="Lipid-bd_serum_glycop_N"/>
</dbReference>
<keyword evidence="1" id="KW-0325">Glycoprotein</keyword>
<dbReference type="EMBL" id="SZYD01000008">
    <property type="protein sequence ID" value="KAD5507602.1"/>
    <property type="molecule type" value="Genomic_DNA"/>
</dbReference>
<feature type="signal peptide" evidence="3">
    <location>
        <begin position="1"/>
        <end position="23"/>
    </location>
</feature>
<evidence type="ECO:0000313" key="6">
    <source>
        <dbReference type="Proteomes" id="UP000326396"/>
    </source>
</evidence>